<evidence type="ECO:0000256" key="1">
    <source>
        <dbReference type="SAM" id="SignalP"/>
    </source>
</evidence>
<protein>
    <recommendedName>
        <fullName evidence="4">Ecp2 effector protein domain-containing protein</fullName>
    </recommendedName>
</protein>
<feature type="signal peptide" evidence="1">
    <location>
        <begin position="1"/>
        <end position="17"/>
    </location>
</feature>
<dbReference type="Proteomes" id="UP000297527">
    <property type="component" value="Unassembled WGS sequence"/>
</dbReference>
<comment type="caution">
    <text evidence="2">The sequence shown here is derived from an EMBL/GenBank/DDBJ whole genome shotgun (WGS) entry which is preliminary data.</text>
</comment>
<dbReference type="EMBL" id="PQXN01000228">
    <property type="protein sequence ID" value="TGO48807.1"/>
    <property type="molecule type" value="Genomic_DNA"/>
</dbReference>
<evidence type="ECO:0000313" key="3">
    <source>
        <dbReference type="Proteomes" id="UP000297527"/>
    </source>
</evidence>
<keyword evidence="3" id="KW-1185">Reference proteome</keyword>
<gene>
    <name evidence="2" type="ORF">BCON_0229g00190</name>
</gene>
<organism evidence="2 3">
    <name type="scientific">Botryotinia convoluta</name>
    <dbReference type="NCBI Taxonomy" id="54673"/>
    <lineage>
        <taxon>Eukaryota</taxon>
        <taxon>Fungi</taxon>
        <taxon>Dikarya</taxon>
        <taxon>Ascomycota</taxon>
        <taxon>Pezizomycotina</taxon>
        <taxon>Leotiomycetes</taxon>
        <taxon>Helotiales</taxon>
        <taxon>Sclerotiniaceae</taxon>
        <taxon>Botryotinia</taxon>
    </lineage>
</organism>
<name>A0A4Z1HVQ1_9HELO</name>
<sequence>MFKYLTVLPIFLAPLLASPTPLPLTETTLSTDYTSQGYLIALNASAPYFAGAGPIAGCITSIFTWTLDPTACGLFDGTRAVYNQSIRMWMYAFGSEAGTCGLVEGGRVTCSETEVKNQGKWSAPNSTISGVPLYMMGWANWPVQRWPSSGVDVDVWNTLVDNPAPGVYLDGFARSFSVRWQAA</sequence>
<proteinExistence type="predicted"/>
<feature type="chain" id="PRO_5021376342" description="Ecp2 effector protein domain-containing protein" evidence="1">
    <location>
        <begin position="18"/>
        <end position="183"/>
    </location>
</feature>
<evidence type="ECO:0008006" key="4">
    <source>
        <dbReference type="Google" id="ProtNLM"/>
    </source>
</evidence>
<dbReference type="OrthoDB" id="3796383at2759"/>
<accession>A0A4Z1HVQ1</accession>
<dbReference type="AlphaFoldDB" id="A0A4Z1HVQ1"/>
<evidence type="ECO:0000313" key="2">
    <source>
        <dbReference type="EMBL" id="TGO48807.1"/>
    </source>
</evidence>
<keyword evidence="1" id="KW-0732">Signal</keyword>
<reference evidence="2 3" key="1">
    <citation type="submission" date="2017-12" db="EMBL/GenBank/DDBJ databases">
        <title>Comparative genomics of Botrytis spp.</title>
        <authorList>
            <person name="Valero-Jimenez C.A."/>
            <person name="Tapia P."/>
            <person name="Veloso J."/>
            <person name="Silva-Moreno E."/>
            <person name="Staats M."/>
            <person name="Valdes J.H."/>
            <person name="Van Kan J.A.L."/>
        </authorList>
    </citation>
    <scope>NUCLEOTIDE SEQUENCE [LARGE SCALE GENOMIC DNA]</scope>
    <source>
        <strain evidence="2 3">MUCL11595</strain>
    </source>
</reference>